<keyword evidence="10" id="KW-1185">Reference proteome</keyword>
<protein>
    <recommendedName>
        <fullName evidence="8">AAA+ ATPase domain-containing protein</fullName>
    </recommendedName>
</protein>
<proteinExistence type="inferred from homology"/>
<dbReference type="GO" id="GO:0006950">
    <property type="term" value="P:response to stress"/>
    <property type="evidence" value="ECO:0007669"/>
    <property type="project" value="UniProtKB-ARBA"/>
</dbReference>
<feature type="domain" description="AAA+ ATPase" evidence="8">
    <location>
        <begin position="220"/>
        <end position="343"/>
    </location>
</feature>
<comment type="similarity">
    <text evidence="2">Belongs to the AAA ATPase family. BCS1 subfamily.</text>
</comment>
<comment type="cofactor">
    <cofactor evidence="1">
        <name>Mg(2+)</name>
        <dbReference type="ChEBI" id="CHEBI:18420"/>
    </cofactor>
</comment>
<name>A0AAV1B0E1_VICFA</name>
<feature type="compositionally biased region" description="Polar residues" evidence="6">
    <location>
        <begin position="455"/>
        <end position="464"/>
    </location>
</feature>
<dbReference type="InterPro" id="IPR003959">
    <property type="entry name" value="ATPase_AAA_core"/>
</dbReference>
<dbReference type="GO" id="GO:0005524">
    <property type="term" value="F:ATP binding"/>
    <property type="evidence" value="ECO:0007669"/>
    <property type="project" value="InterPro"/>
</dbReference>
<dbReference type="Pfam" id="PF25568">
    <property type="entry name" value="AAA_lid_At3g28540"/>
    <property type="match status" value="1"/>
</dbReference>
<organism evidence="9 10">
    <name type="scientific">Vicia faba</name>
    <name type="common">Broad bean</name>
    <name type="synonym">Faba vulgaris</name>
    <dbReference type="NCBI Taxonomy" id="3906"/>
    <lineage>
        <taxon>Eukaryota</taxon>
        <taxon>Viridiplantae</taxon>
        <taxon>Streptophyta</taxon>
        <taxon>Embryophyta</taxon>
        <taxon>Tracheophyta</taxon>
        <taxon>Spermatophyta</taxon>
        <taxon>Magnoliopsida</taxon>
        <taxon>eudicotyledons</taxon>
        <taxon>Gunneridae</taxon>
        <taxon>Pentapetalae</taxon>
        <taxon>rosids</taxon>
        <taxon>fabids</taxon>
        <taxon>Fabales</taxon>
        <taxon>Fabaceae</taxon>
        <taxon>Papilionoideae</taxon>
        <taxon>50 kb inversion clade</taxon>
        <taxon>NPAAA clade</taxon>
        <taxon>Hologalegina</taxon>
        <taxon>IRL clade</taxon>
        <taxon>Fabeae</taxon>
        <taxon>Vicia</taxon>
    </lineage>
</organism>
<evidence type="ECO:0000256" key="3">
    <source>
        <dbReference type="ARBA" id="ARBA00022801"/>
    </source>
</evidence>
<evidence type="ECO:0000313" key="9">
    <source>
        <dbReference type="EMBL" id="CAI8615771.1"/>
    </source>
</evidence>
<evidence type="ECO:0000259" key="8">
    <source>
        <dbReference type="SMART" id="SM00382"/>
    </source>
</evidence>
<dbReference type="InterPro" id="IPR003593">
    <property type="entry name" value="AAA+_ATPase"/>
</dbReference>
<reference evidence="9 10" key="1">
    <citation type="submission" date="2023-01" db="EMBL/GenBank/DDBJ databases">
        <authorList>
            <person name="Kreplak J."/>
        </authorList>
    </citation>
    <scope>NUCLEOTIDE SEQUENCE [LARGE SCALE GENOMIC DNA]</scope>
</reference>
<evidence type="ECO:0000256" key="5">
    <source>
        <dbReference type="ARBA" id="ARBA00049360"/>
    </source>
</evidence>
<feature type="region of interest" description="Disordered" evidence="6">
    <location>
        <begin position="450"/>
        <end position="473"/>
    </location>
</feature>
<dbReference type="InterPro" id="IPR050747">
    <property type="entry name" value="Mitochondrial_chaperone_BCS1"/>
</dbReference>
<dbReference type="Gene3D" id="6.10.280.40">
    <property type="match status" value="1"/>
</dbReference>
<keyword evidence="7" id="KW-0812">Transmembrane</keyword>
<dbReference type="SUPFAM" id="SSF52540">
    <property type="entry name" value="P-loop containing nucleoside triphosphate hydrolases"/>
    <property type="match status" value="1"/>
</dbReference>
<dbReference type="GO" id="GO:0016887">
    <property type="term" value="F:ATP hydrolysis activity"/>
    <property type="evidence" value="ECO:0007669"/>
    <property type="project" value="InterPro"/>
</dbReference>
<evidence type="ECO:0000256" key="4">
    <source>
        <dbReference type="ARBA" id="ARBA00022842"/>
    </source>
</evidence>
<evidence type="ECO:0000256" key="2">
    <source>
        <dbReference type="ARBA" id="ARBA00007448"/>
    </source>
</evidence>
<comment type="catalytic activity">
    <reaction evidence="5">
        <text>ATP + H2O = ADP + phosphate + H(+)</text>
        <dbReference type="Rhea" id="RHEA:13065"/>
        <dbReference type="ChEBI" id="CHEBI:15377"/>
        <dbReference type="ChEBI" id="CHEBI:15378"/>
        <dbReference type="ChEBI" id="CHEBI:30616"/>
        <dbReference type="ChEBI" id="CHEBI:43474"/>
        <dbReference type="ChEBI" id="CHEBI:456216"/>
    </reaction>
</comment>
<dbReference type="InterPro" id="IPR025753">
    <property type="entry name" value="AAA_N_dom"/>
</dbReference>
<evidence type="ECO:0000256" key="6">
    <source>
        <dbReference type="SAM" id="MobiDB-lite"/>
    </source>
</evidence>
<feature type="region of interest" description="Disordered" evidence="6">
    <location>
        <begin position="406"/>
        <end position="434"/>
    </location>
</feature>
<dbReference type="Pfam" id="PF14363">
    <property type="entry name" value="AAA_assoc"/>
    <property type="match status" value="1"/>
</dbReference>
<feature type="compositionally biased region" description="Basic and acidic residues" evidence="6">
    <location>
        <begin position="406"/>
        <end position="421"/>
    </location>
</feature>
<dbReference type="AlphaFoldDB" id="A0AAV1B0E1"/>
<keyword evidence="4" id="KW-0460">Magnesium</keyword>
<evidence type="ECO:0000313" key="10">
    <source>
        <dbReference type="Proteomes" id="UP001157006"/>
    </source>
</evidence>
<dbReference type="EMBL" id="OX451740">
    <property type="protein sequence ID" value="CAI8615771.1"/>
    <property type="molecule type" value="Genomic_DNA"/>
</dbReference>
<keyword evidence="3" id="KW-0378">Hydrolase</keyword>
<dbReference type="PANTHER" id="PTHR23070">
    <property type="entry name" value="BCS1 AAA-TYPE ATPASE"/>
    <property type="match status" value="1"/>
</dbReference>
<dbReference type="Proteomes" id="UP001157006">
    <property type="component" value="Chromosome 5"/>
</dbReference>
<dbReference type="Gene3D" id="3.40.50.300">
    <property type="entry name" value="P-loop containing nucleotide triphosphate hydrolases"/>
    <property type="match status" value="1"/>
</dbReference>
<evidence type="ECO:0000256" key="1">
    <source>
        <dbReference type="ARBA" id="ARBA00001946"/>
    </source>
</evidence>
<dbReference type="InterPro" id="IPR058017">
    <property type="entry name" value="At3g28540-like_C"/>
</dbReference>
<keyword evidence="7" id="KW-1133">Transmembrane helix</keyword>
<dbReference type="Pfam" id="PF00004">
    <property type="entry name" value="AAA"/>
    <property type="match status" value="1"/>
</dbReference>
<evidence type="ECO:0000256" key="7">
    <source>
        <dbReference type="SAM" id="Phobius"/>
    </source>
</evidence>
<gene>
    <name evidence="9" type="ORF">VFH_V195160</name>
</gene>
<sequence length="473" mass="54533">MVIFICNPIFFTIAIFMFSIWAIHKLFSIETVKRKWRNIEDWFHVYHVFNVPELSDNMQYNTFYRKLSIYFHSLPSLQDSHLNNLITSDYNQNDVVQSLAPNLTVQDHFLGATLYWFNQTEPNRIFILKIRKIDKRRIIRLYLQHIHAVVDEIEKQGKRDLRLYMNVNAGGGVRWRFVPFNHPSTFETITMELDLKNKLKSDLESFLKGKQYYHRNGRIWKRSFLLYGPSGTGKSTFVAAMANFLSYDIYDIDLSKLHGDTDLKSLFLQTTSKSIVLVEDLDRYLDQKSSTRMSSSAMLNFMDGIWSGEERVMVFTMNSKENVDPDLLRPGRVDVHIHFPLCDFSSFKTLASNYLGVKDHKLFPQVEEIFQNGASLSPAEIGELMITNRNSPSRAIKSVITALKTDGDGRGCKSIERRTGNDGDDVDEGVGDPSFKERKKLYGFLKLRASRRKSCSSSPNNSAFGSPLRISES</sequence>
<accession>A0AAV1B0E1</accession>
<keyword evidence="7" id="KW-0472">Membrane</keyword>
<dbReference type="InterPro" id="IPR027417">
    <property type="entry name" value="P-loop_NTPase"/>
</dbReference>
<dbReference type="SMART" id="SM00382">
    <property type="entry name" value="AAA"/>
    <property type="match status" value="1"/>
</dbReference>
<feature type="transmembrane region" description="Helical" evidence="7">
    <location>
        <begin position="6"/>
        <end position="27"/>
    </location>
</feature>